<keyword evidence="3" id="KW-1185">Reference proteome</keyword>
<comment type="caution">
    <text evidence="2">The sequence shown here is derived from an EMBL/GenBank/DDBJ whole genome shotgun (WGS) entry which is preliminary data.</text>
</comment>
<evidence type="ECO:0000259" key="1">
    <source>
        <dbReference type="Pfam" id="PF02371"/>
    </source>
</evidence>
<dbReference type="GO" id="GO:0003677">
    <property type="term" value="F:DNA binding"/>
    <property type="evidence" value="ECO:0007669"/>
    <property type="project" value="InterPro"/>
</dbReference>
<dbReference type="GO" id="GO:0006313">
    <property type="term" value="P:DNA transposition"/>
    <property type="evidence" value="ECO:0007669"/>
    <property type="project" value="InterPro"/>
</dbReference>
<dbReference type="Pfam" id="PF02371">
    <property type="entry name" value="Transposase_20"/>
    <property type="match status" value="1"/>
</dbReference>
<evidence type="ECO:0000313" key="2">
    <source>
        <dbReference type="EMBL" id="GEN65303.1"/>
    </source>
</evidence>
<feature type="domain" description="Transposase IS116/IS110/IS902 C-terminal" evidence="1">
    <location>
        <begin position="23"/>
        <end position="76"/>
    </location>
</feature>
<evidence type="ECO:0000313" key="3">
    <source>
        <dbReference type="Proteomes" id="UP000321746"/>
    </source>
</evidence>
<organism evidence="2 3">
    <name type="scientific">Acetobacter oeni</name>
    <dbReference type="NCBI Taxonomy" id="304077"/>
    <lineage>
        <taxon>Bacteria</taxon>
        <taxon>Pseudomonadati</taxon>
        <taxon>Pseudomonadota</taxon>
        <taxon>Alphaproteobacteria</taxon>
        <taxon>Acetobacterales</taxon>
        <taxon>Acetobacteraceae</taxon>
        <taxon>Acetobacter</taxon>
    </lineage>
</organism>
<protein>
    <recommendedName>
        <fullName evidence="1">Transposase IS116/IS110/IS902 C-terminal domain-containing protein</fullName>
    </recommendedName>
</protein>
<dbReference type="InterPro" id="IPR003346">
    <property type="entry name" value="Transposase_20"/>
</dbReference>
<sequence>MIRELEQRIEAVIAEATELSAKAELLRSTPGIGPVSVAMLLAEMPELGRMTATEAAAMAGLAPMARDSDAMRGKRVISGGEDLSATACFRQDWQLPAITQF</sequence>
<name>A0A511XQS1_9PROT</name>
<accession>A0A511XQS1</accession>
<dbReference type="AlphaFoldDB" id="A0A511XQS1"/>
<dbReference type="EMBL" id="BJYG01000088">
    <property type="protein sequence ID" value="GEN65303.1"/>
    <property type="molecule type" value="Genomic_DNA"/>
</dbReference>
<gene>
    <name evidence="2" type="ORF">AOE01nite_35270</name>
</gene>
<reference evidence="2 3" key="1">
    <citation type="submission" date="2019-07" db="EMBL/GenBank/DDBJ databases">
        <title>Whole genome shotgun sequence of Acetobacter oeni NBRC 105207.</title>
        <authorList>
            <person name="Hosoyama A."/>
            <person name="Uohara A."/>
            <person name="Ohji S."/>
            <person name="Ichikawa N."/>
        </authorList>
    </citation>
    <scope>NUCLEOTIDE SEQUENCE [LARGE SCALE GENOMIC DNA]</scope>
    <source>
        <strain evidence="2 3">NBRC 105207</strain>
    </source>
</reference>
<dbReference type="Proteomes" id="UP000321746">
    <property type="component" value="Unassembled WGS sequence"/>
</dbReference>
<proteinExistence type="predicted"/>
<dbReference type="GO" id="GO:0004803">
    <property type="term" value="F:transposase activity"/>
    <property type="evidence" value="ECO:0007669"/>
    <property type="project" value="InterPro"/>
</dbReference>